<evidence type="ECO:0000313" key="3">
    <source>
        <dbReference type="Proteomes" id="UP000694621"/>
    </source>
</evidence>
<dbReference type="PROSITE" id="PS50878">
    <property type="entry name" value="RT_POL"/>
    <property type="match status" value="1"/>
</dbReference>
<evidence type="ECO:0000259" key="1">
    <source>
        <dbReference type="PROSITE" id="PS50878"/>
    </source>
</evidence>
<dbReference type="CDD" id="cd01650">
    <property type="entry name" value="RT_nLTR_like"/>
    <property type="match status" value="1"/>
</dbReference>
<organism evidence="2 3">
    <name type="scientific">Astyanax mexicanus</name>
    <name type="common">Blind cave fish</name>
    <name type="synonym">Astyanax fasciatus mexicanus</name>
    <dbReference type="NCBI Taxonomy" id="7994"/>
    <lineage>
        <taxon>Eukaryota</taxon>
        <taxon>Metazoa</taxon>
        <taxon>Chordata</taxon>
        <taxon>Craniata</taxon>
        <taxon>Vertebrata</taxon>
        <taxon>Euteleostomi</taxon>
        <taxon>Actinopterygii</taxon>
        <taxon>Neopterygii</taxon>
        <taxon>Teleostei</taxon>
        <taxon>Ostariophysi</taxon>
        <taxon>Characiformes</taxon>
        <taxon>Characoidei</taxon>
        <taxon>Acestrorhamphidae</taxon>
        <taxon>Acestrorhamphinae</taxon>
        <taxon>Astyanax</taxon>
    </lineage>
</organism>
<dbReference type="Proteomes" id="UP000694621">
    <property type="component" value="Unplaced"/>
</dbReference>
<name>A0A8B9J9W2_ASTMX</name>
<proteinExistence type="predicted"/>
<feature type="domain" description="Reverse transcriptase" evidence="1">
    <location>
        <begin position="89"/>
        <end position="356"/>
    </location>
</feature>
<protein>
    <recommendedName>
        <fullName evidence="1">Reverse transcriptase domain-containing protein</fullName>
    </recommendedName>
</protein>
<dbReference type="PANTHER" id="PTHR19446">
    <property type="entry name" value="REVERSE TRANSCRIPTASES"/>
    <property type="match status" value="1"/>
</dbReference>
<dbReference type="InterPro" id="IPR000477">
    <property type="entry name" value="RT_dom"/>
</dbReference>
<dbReference type="Pfam" id="PF00078">
    <property type="entry name" value="RVT_1"/>
    <property type="match status" value="1"/>
</dbReference>
<reference evidence="2" key="1">
    <citation type="submission" date="2025-08" db="UniProtKB">
        <authorList>
            <consortium name="Ensembl"/>
        </authorList>
    </citation>
    <scope>IDENTIFICATION</scope>
</reference>
<dbReference type="AlphaFoldDB" id="A0A8B9J9W2"/>
<dbReference type="SUPFAM" id="SSF56672">
    <property type="entry name" value="DNA/RNA polymerases"/>
    <property type="match status" value="1"/>
</dbReference>
<dbReference type="Ensembl" id="ENSAMXT00005013822.1">
    <property type="protein sequence ID" value="ENSAMXP00005012478.1"/>
    <property type="gene ID" value="ENSAMXG00005006741.1"/>
</dbReference>
<dbReference type="InterPro" id="IPR043502">
    <property type="entry name" value="DNA/RNA_pol_sf"/>
</dbReference>
<accession>A0A8B9J9W2</accession>
<evidence type="ECO:0000313" key="2">
    <source>
        <dbReference type="Ensembl" id="ENSAMXP00005012478.1"/>
    </source>
</evidence>
<sequence>FQQFYTQLYSSESQSDHNRHIEYLSKLNLSHLSKEDAEQLGKPIQLNELKEALQLMQKGKAPGIDGIPPEFYLTFFSQLGPLLLDMINTAIEAGSFQRDTNTALISVLLKPEKDPLSCNSYRPLSLIGSDTKLFAKVLAMRLESHMTKLVHFDQTGFIKNRLATDNVRRLLHVLDLVTDLTTPCAVVSLDAEKAFDRLKWTFLWAVLEFMGVGEKFINMIKTLYASPSAKVITGNNCSQPFPISRGSRQGCPLSPLLFCLSLEALAQAIRLSPLYSPITIKDTRHHISLYADDILLYLSNAPQTLPHLFDILDTFSTHSGYKVNKNKSVLLSLNNAMLDSNILSPIPVVKNLGTLG</sequence>